<protein>
    <submittedName>
        <fullName evidence="1">Uncharacterized protein</fullName>
    </submittedName>
</protein>
<proteinExistence type="predicted"/>
<reference evidence="1" key="1">
    <citation type="submission" date="2021-02" db="EMBL/GenBank/DDBJ databases">
        <authorList>
            <person name="Nowell W R."/>
        </authorList>
    </citation>
    <scope>NUCLEOTIDE SEQUENCE</scope>
</reference>
<evidence type="ECO:0000313" key="1">
    <source>
        <dbReference type="EMBL" id="CAF0920870.1"/>
    </source>
</evidence>
<comment type="caution">
    <text evidence="1">The sequence shown here is derived from an EMBL/GenBank/DDBJ whole genome shotgun (WGS) entry which is preliminary data.</text>
</comment>
<organism evidence="1 3">
    <name type="scientific">Didymodactylos carnosus</name>
    <dbReference type="NCBI Taxonomy" id="1234261"/>
    <lineage>
        <taxon>Eukaryota</taxon>
        <taxon>Metazoa</taxon>
        <taxon>Spiralia</taxon>
        <taxon>Gnathifera</taxon>
        <taxon>Rotifera</taxon>
        <taxon>Eurotatoria</taxon>
        <taxon>Bdelloidea</taxon>
        <taxon>Philodinida</taxon>
        <taxon>Philodinidae</taxon>
        <taxon>Didymodactylos</taxon>
    </lineage>
</organism>
<dbReference type="Proteomes" id="UP000663829">
    <property type="component" value="Unassembled WGS sequence"/>
</dbReference>
<evidence type="ECO:0000313" key="2">
    <source>
        <dbReference type="EMBL" id="CAF3700193.1"/>
    </source>
</evidence>
<dbReference type="Proteomes" id="UP000681722">
    <property type="component" value="Unassembled WGS sequence"/>
</dbReference>
<name>A0A814B4E8_9BILA</name>
<accession>A0A814B4E8</accession>
<keyword evidence="3" id="KW-1185">Reference proteome</keyword>
<gene>
    <name evidence="1" type="ORF">GPM918_LOCUS9644</name>
    <name evidence="2" type="ORF">SRO942_LOCUS9645</name>
</gene>
<evidence type="ECO:0000313" key="3">
    <source>
        <dbReference type="Proteomes" id="UP000663829"/>
    </source>
</evidence>
<dbReference type="AlphaFoldDB" id="A0A814B4E8"/>
<dbReference type="EMBL" id="CAJNOQ010001813">
    <property type="protein sequence ID" value="CAF0920870.1"/>
    <property type="molecule type" value="Genomic_DNA"/>
</dbReference>
<sequence>MIRALSTQLVKMFRANKQVCKSVSFAIVRMIRQVIGSRLTRLILHVKCNKCFKPYEIHHRGARDNTLPLCEKCSNHPHQEVHSLEHNQIPLTQQTSITATTQQLSVAVDGNQISEMNCLRCVSLKAGLQIESEKTKYWEKNAKRSDENAKYWEKEAKHERERADERECDLLKLMDNLRKEFDNQLAVLKAKQQ</sequence>
<dbReference type="EMBL" id="CAJOBC010001813">
    <property type="protein sequence ID" value="CAF3700193.1"/>
    <property type="molecule type" value="Genomic_DNA"/>
</dbReference>